<dbReference type="AlphaFoldDB" id="A0A6P4D051"/>
<dbReference type="InterPro" id="IPR001584">
    <property type="entry name" value="Integrase_cat-core"/>
</dbReference>
<gene>
    <name evidence="3" type="primary">LOC107484051</name>
</gene>
<dbReference type="PANTHER" id="PTHR37984">
    <property type="entry name" value="PROTEIN CBG26694"/>
    <property type="match status" value="1"/>
</dbReference>
<dbReference type="GO" id="GO:0003676">
    <property type="term" value="F:nucleic acid binding"/>
    <property type="evidence" value="ECO:0007669"/>
    <property type="project" value="InterPro"/>
</dbReference>
<dbReference type="InterPro" id="IPR050951">
    <property type="entry name" value="Retrovirus_Pol_polyprotein"/>
</dbReference>
<dbReference type="Gene3D" id="3.30.420.10">
    <property type="entry name" value="Ribonuclease H-like superfamily/Ribonuclease H"/>
    <property type="match status" value="1"/>
</dbReference>
<sequence length="138" mass="16210">MVSDQGTLFCNRRLIALLKKHGIIHKVRIAYHPQTNGQAEVSNKEIKRILEKIVKPHRKDWGTRLQDVLWAYRTAYKTPIGMSPFRLVYGKACHLLVEIVYTTFWAVREINMRFERAGVERKMQLHAVQREYEDEGCA</sequence>
<evidence type="ECO:0000259" key="1">
    <source>
        <dbReference type="PROSITE" id="PS50994"/>
    </source>
</evidence>
<name>A0A6P4D051_ARADU</name>
<dbReference type="RefSeq" id="XP_015960146.1">
    <property type="nucleotide sequence ID" value="XM_016104660.1"/>
</dbReference>
<dbReference type="InterPro" id="IPR012337">
    <property type="entry name" value="RNaseH-like_sf"/>
</dbReference>
<dbReference type="GO" id="GO:0015074">
    <property type="term" value="P:DNA integration"/>
    <property type="evidence" value="ECO:0007669"/>
    <property type="project" value="InterPro"/>
</dbReference>
<dbReference type="GeneID" id="107484051"/>
<dbReference type="PANTHER" id="PTHR37984:SF5">
    <property type="entry name" value="PROTEIN NYNRIN-LIKE"/>
    <property type="match status" value="1"/>
</dbReference>
<evidence type="ECO:0000313" key="2">
    <source>
        <dbReference type="Proteomes" id="UP000515211"/>
    </source>
</evidence>
<dbReference type="Proteomes" id="UP000515211">
    <property type="component" value="Chromosome 4"/>
</dbReference>
<keyword evidence="2" id="KW-1185">Reference proteome</keyword>
<dbReference type="KEGG" id="adu:107484051"/>
<dbReference type="SUPFAM" id="SSF53098">
    <property type="entry name" value="Ribonuclease H-like"/>
    <property type="match status" value="1"/>
</dbReference>
<protein>
    <submittedName>
        <fullName evidence="3">Uncharacterized protein LOC107484051</fullName>
    </submittedName>
</protein>
<accession>A0A6P4D051</accession>
<proteinExistence type="predicted"/>
<evidence type="ECO:0000313" key="3">
    <source>
        <dbReference type="RefSeq" id="XP_015960146.1"/>
    </source>
</evidence>
<reference evidence="3" key="2">
    <citation type="submission" date="2025-08" db="UniProtKB">
        <authorList>
            <consortium name="RefSeq"/>
        </authorList>
    </citation>
    <scope>IDENTIFICATION</scope>
    <source>
        <tissue evidence="3">Whole plant</tissue>
    </source>
</reference>
<dbReference type="PROSITE" id="PS50994">
    <property type="entry name" value="INTEGRASE"/>
    <property type="match status" value="1"/>
</dbReference>
<dbReference type="InterPro" id="IPR036397">
    <property type="entry name" value="RNaseH_sf"/>
</dbReference>
<organism evidence="2 3">
    <name type="scientific">Arachis duranensis</name>
    <name type="common">Wild peanut</name>
    <dbReference type="NCBI Taxonomy" id="130453"/>
    <lineage>
        <taxon>Eukaryota</taxon>
        <taxon>Viridiplantae</taxon>
        <taxon>Streptophyta</taxon>
        <taxon>Embryophyta</taxon>
        <taxon>Tracheophyta</taxon>
        <taxon>Spermatophyta</taxon>
        <taxon>Magnoliopsida</taxon>
        <taxon>eudicotyledons</taxon>
        <taxon>Gunneridae</taxon>
        <taxon>Pentapetalae</taxon>
        <taxon>rosids</taxon>
        <taxon>fabids</taxon>
        <taxon>Fabales</taxon>
        <taxon>Fabaceae</taxon>
        <taxon>Papilionoideae</taxon>
        <taxon>50 kb inversion clade</taxon>
        <taxon>dalbergioids sensu lato</taxon>
        <taxon>Dalbergieae</taxon>
        <taxon>Pterocarpus clade</taxon>
        <taxon>Arachis</taxon>
    </lineage>
</organism>
<reference evidence="2" key="1">
    <citation type="journal article" date="2016" name="Nat. Genet.">
        <title>The genome sequences of Arachis duranensis and Arachis ipaensis, the diploid ancestors of cultivated peanut.</title>
        <authorList>
            <person name="Bertioli D.J."/>
            <person name="Cannon S.B."/>
            <person name="Froenicke L."/>
            <person name="Huang G."/>
            <person name="Farmer A.D."/>
            <person name="Cannon E.K."/>
            <person name="Liu X."/>
            <person name="Gao D."/>
            <person name="Clevenger J."/>
            <person name="Dash S."/>
            <person name="Ren L."/>
            <person name="Moretzsohn M.C."/>
            <person name="Shirasawa K."/>
            <person name="Huang W."/>
            <person name="Vidigal B."/>
            <person name="Abernathy B."/>
            <person name="Chu Y."/>
            <person name="Niederhuth C.E."/>
            <person name="Umale P."/>
            <person name="Araujo A.C."/>
            <person name="Kozik A."/>
            <person name="Kim K.D."/>
            <person name="Burow M.D."/>
            <person name="Varshney R.K."/>
            <person name="Wang X."/>
            <person name="Zhang X."/>
            <person name="Barkley N."/>
            <person name="Guimaraes P.M."/>
            <person name="Isobe S."/>
            <person name="Guo B."/>
            <person name="Liao B."/>
            <person name="Stalker H.T."/>
            <person name="Schmitz R.J."/>
            <person name="Scheffler B.E."/>
            <person name="Leal-Bertioli S.C."/>
            <person name="Xun X."/>
            <person name="Jackson S.A."/>
            <person name="Michelmore R."/>
            <person name="Ozias-Akins P."/>
        </authorList>
    </citation>
    <scope>NUCLEOTIDE SEQUENCE [LARGE SCALE GENOMIC DNA]</scope>
    <source>
        <strain evidence="2">cv. V14167</strain>
    </source>
</reference>
<feature type="domain" description="Integrase catalytic" evidence="1">
    <location>
        <begin position="1"/>
        <end position="92"/>
    </location>
</feature>